<reference evidence="1 2" key="1">
    <citation type="journal article" date="2019" name="Front. Microbiol.">
        <title>Genomes of Neutrophilic Sulfur-Oxidizing Chemolithoautotrophs Representing 9 Proteobacterial Species From 8 Genera.</title>
        <authorList>
            <person name="Watanabe T."/>
            <person name="Kojima H."/>
            <person name="Umezawa K."/>
            <person name="Hori C."/>
            <person name="Takasuka T.E."/>
            <person name="Kato Y."/>
            <person name="Fukui M."/>
        </authorList>
    </citation>
    <scope>NUCLEOTIDE SEQUENCE [LARGE SCALE GENOMIC DNA]</scope>
    <source>
        <strain evidence="1 2">TTN</strain>
    </source>
</reference>
<sequence>MKPAILPLNTSYKSLAANECDKCGHVTNISDLLANKKIVDESRVEQNYL</sequence>
<protein>
    <submittedName>
        <fullName evidence="1">Uncharacterized protein</fullName>
    </submittedName>
</protein>
<evidence type="ECO:0000313" key="1">
    <source>
        <dbReference type="EMBL" id="GBL45920.1"/>
    </source>
</evidence>
<dbReference type="Proteomes" id="UP000286806">
    <property type="component" value="Unassembled WGS sequence"/>
</dbReference>
<comment type="caution">
    <text evidence="1">The sequence shown here is derived from an EMBL/GenBank/DDBJ whole genome shotgun (WGS) entry which is preliminary data.</text>
</comment>
<evidence type="ECO:0000313" key="2">
    <source>
        <dbReference type="Proteomes" id="UP000286806"/>
    </source>
</evidence>
<name>A0A401JE92_9PROT</name>
<proteinExistence type="predicted"/>
<dbReference type="AlphaFoldDB" id="A0A401JE92"/>
<accession>A0A401JE92</accession>
<gene>
    <name evidence="1" type="ORF">SFMTTN_1731</name>
</gene>
<keyword evidence="2" id="KW-1185">Reference proteome</keyword>
<dbReference type="EMBL" id="BGOW01000015">
    <property type="protein sequence ID" value="GBL45920.1"/>
    <property type="molecule type" value="Genomic_DNA"/>
</dbReference>
<organism evidence="1 2">
    <name type="scientific">Sulfuriferula multivorans</name>
    <dbReference type="NCBI Taxonomy" id="1559896"/>
    <lineage>
        <taxon>Bacteria</taxon>
        <taxon>Pseudomonadati</taxon>
        <taxon>Pseudomonadota</taxon>
        <taxon>Betaproteobacteria</taxon>
        <taxon>Nitrosomonadales</taxon>
        <taxon>Sulfuricellaceae</taxon>
        <taxon>Sulfuriferula</taxon>
    </lineage>
</organism>